<reference evidence="1 2" key="1">
    <citation type="journal article" date="2012" name="J. Bacteriol.">
        <title>Draft Genome Sequences of the Diarrheagenic Escherichia coli Collection.</title>
        <authorList>
            <person name="Hazen T.H."/>
            <person name="Sahl J.W."/>
            <person name="Redman J.C."/>
            <person name="Morris C.R."/>
            <person name="Daugherty S.C."/>
            <person name="Chibucos M.C."/>
            <person name="Sengamalay N.A."/>
            <person name="Fraser-Liggett C.M."/>
            <person name="Steinsland H."/>
            <person name="Whittam T.S."/>
            <person name="Whittam B."/>
            <person name="Manning S.D."/>
            <person name="Rasko D.A."/>
        </authorList>
    </citation>
    <scope>NUCLEOTIDE SEQUENCE [LARGE SCALE GENOMIC DNA]</scope>
    <source>
        <strain evidence="1 2">DEC2D</strain>
    </source>
</reference>
<proteinExistence type="predicted"/>
<protein>
    <submittedName>
        <fullName evidence="1">Putative phosphopantetheinyl transferase</fullName>
    </submittedName>
</protein>
<dbReference type="AlphaFoldDB" id="A0A828TY54"/>
<evidence type="ECO:0000313" key="2">
    <source>
        <dbReference type="Proteomes" id="UP000005272"/>
    </source>
</evidence>
<dbReference type="Gene3D" id="3.90.470.20">
    <property type="entry name" value="4'-phosphopantetheinyl transferase domain"/>
    <property type="match status" value="1"/>
</dbReference>
<keyword evidence="1" id="KW-0808">Transferase</keyword>
<evidence type="ECO:0000313" key="1">
    <source>
        <dbReference type="EMBL" id="EHU39307.1"/>
    </source>
</evidence>
<comment type="caution">
    <text evidence="1">The sequence shown here is derived from an EMBL/GenBank/DDBJ whole genome shotgun (WGS) entry which is preliminary data.</text>
</comment>
<gene>
    <name evidence="1" type="ORF">ECDEC2D_4403</name>
</gene>
<dbReference type="GO" id="GO:0008897">
    <property type="term" value="F:holo-[acyl-carrier-protein] synthase activity"/>
    <property type="evidence" value="ECO:0007669"/>
    <property type="project" value="InterPro"/>
</dbReference>
<accession>A0A828TY54</accession>
<sequence length="112" mass="12366">MATHFARGILTEGHLISVRLPSQCHQEARNIPPHRQSRFLASRGLLAELMFMLYGIGELPEIVTLPKGKPVFSDKNLPSFSISYAGNMVGVALTTEGECGLDMELQRAKTNR</sequence>
<organism evidence="1 2">
    <name type="scientific">Escherichia coli DEC2D</name>
    <dbReference type="NCBI Taxonomy" id="868141"/>
    <lineage>
        <taxon>Bacteria</taxon>
        <taxon>Pseudomonadati</taxon>
        <taxon>Pseudomonadota</taxon>
        <taxon>Gammaproteobacteria</taxon>
        <taxon>Enterobacterales</taxon>
        <taxon>Enterobacteriaceae</taxon>
        <taxon>Escherichia</taxon>
    </lineage>
</organism>
<dbReference type="GO" id="GO:0000287">
    <property type="term" value="F:magnesium ion binding"/>
    <property type="evidence" value="ECO:0007669"/>
    <property type="project" value="InterPro"/>
</dbReference>
<dbReference type="SUPFAM" id="SSF56214">
    <property type="entry name" value="4'-phosphopantetheinyl transferase"/>
    <property type="match status" value="1"/>
</dbReference>
<dbReference type="Proteomes" id="UP000005272">
    <property type="component" value="Unassembled WGS sequence"/>
</dbReference>
<name>A0A828TY54_ECOLX</name>
<dbReference type="InterPro" id="IPR037143">
    <property type="entry name" value="4-PPantetheinyl_Trfase_dom_sf"/>
</dbReference>
<dbReference type="EMBL" id="AIFC01000039">
    <property type="protein sequence ID" value="EHU39307.1"/>
    <property type="molecule type" value="Genomic_DNA"/>
</dbReference>